<evidence type="ECO:0000313" key="1">
    <source>
        <dbReference type="EMBL" id="VFJ15219.1"/>
    </source>
</evidence>
<protein>
    <submittedName>
        <fullName evidence="1">Uncharacterized protein</fullName>
    </submittedName>
</protein>
<evidence type="ECO:0000313" key="2">
    <source>
        <dbReference type="Proteomes" id="UP000294299"/>
    </source>
</evidence>
<dbReference type="KEGG" id="nfn:NFRAN_2896"/>
<accession>A0A484IJZ6</accession>
<keyword evidence="2" id="KW-1185">Reference proteome</keyword>
<dbReference type="RefSeq" id="WP_134485194.1">
    <property type="nucleotide sequence ID" value="NZ_LR216287.1"/>
</dbReference>
<gene>
    <name evidence="1" type="ORF">NFRAN_2896</name>
</gene>
<sequence>MSEPTYPEYSAAFVDQLINLDTEMAIRMTDNAKNTEEIYQIFLSRLSLLERSSLFPLTERDKMLLNDKKEDLYIALKLFILRFNMKKQLDETLNLLDDIKKLVR</sequence>
<dbReference type="Proteomes" id="UP000294299">
    <property type="component" value="Chromosome NFRAN"/>
</dbReference>
<dbReference type="EMBL" id="LR216287">
    <property type="protein sequence ID" value="VFJ15219.1"/>
    <property type="molecule type" value="Genomic_DNA"/>
</dbReference>
<name>A0A484IJZ6_9ARCH</name>
<dbReference type="AlphaFoldDB" id="A0A484IJZ6"/>
<proteinExistence type="predicted"/>
<reference evidence="1 2" key="1">
    <citation type="submission" date="2019-02" db="EMBL/GenBank/DDBJ databases">
        <authorList>
            <person name="Lehtovirta-Morley E L."/>
        </authorList>
    </citation>
    <scope>NUCLEOTIDE SEQUENCE [LARGE SCALE GENOMIC DNA]</scope>
    <source>
        <strain evidence="1">NFRAN1</strain>
    </source>
</reference>
<organism evidence="1 2">
    <name type="scientific">Candidatus Nitrosocosmicus franklandianus</name>
    <dbReference type="NCBI Taxonomy" id="1798806"/>
    <lineage>
        <taxon>Archaea</taxon>
        <taxon>Nitrososphaerota</taxon>
        <taxon>Nitrososphaeria</taxon>
        <taxon>Nitrososphaerales</taxon>
        <taxon>Nitrososphaeraceae</taxon>
        <taxon>Candidatus Nitrosocosmicus</taxon>
    </lineage>
</organism>
<dbReference type="GeneID" id="39422008"/>